<comment type="caution">
    <text evidence="1">The sequence shown here is derived from an EMBL/GenBank/DDBJ whole genome shotgun (WGS) entry which is preliminary data.</text>
</comment>
<evidence type="ECO:0000313" key="1">
    <source>
        <dbReference type="EMBL" id="OGY39974.1"/>
    </source>
</evidence>
<protein>
    <submittedName>
        <fullName evidence="1">DUF91 domain-containing protein</fullName>
    </submittedName>
</protein>
<accession>A0A1G1XJA4</accession>
<dbReference type="Gene3D" id="3.40.1350.10">
    <property type="match status" value="1"/>
</dbReference>
<evidence type="ECO:0000313" key="2">
    <source>
        <dbReference type="Proteomes" id="UP000178570"/>
    </source>
</evidence>
<organism evidence="1 2">
    <name type="scientific">Candidatus Brennerbacteria bacterium RIFOXYD1_FULL_41_16</name>
    <dbReference type="NCBI Taxonomy" id="1797529"/>
    <lineage>
        <taxon>Bacteria</taxon>
        <taxon>Candidatus Brenneribacteriota</taxon>
    </lineage>
</organism>
<sequence>MTTHVFIVGATTFKLHLEYLFAGTGAQDNHIDFNNASNTILHYSKENMLVGMIADASRIRKGDQIIFYLQMSSSEKIYEGKFFGIFKAKNDWSFLDDKDNEQYLTDELGKSLTFRTLIEPSKVYADGVTEWEALDEIKNMQSPNQMLWSLIYRKLKGNRGNTMITIYEAERLCQLIRDKNNRQELNIGGNKLTFDKNGQKIILSNDSVNIYNGRKEDINLLPRLVAKYRAGTSFETHLQAYIVRNIGKGINSSLDDCILDENLEFEWLGNEVSCGVGMQRIDVMISTTKNNQRVLLPIELKSVEADIINTKQIKRYIDWIEQYYTPNRQSDIQPILVSKKIDDKSTEKYQKIIDTFNDFNAINSRRCNRLKYIEYHLENDALVFEVINY</sequence>
<dbReference type="STRING" id="1797529.A2570_00125"/>
<proteinExistence type="predicted"/>
<dbReference type="GO" id="GO:0003676">
    <property type="term" value="F:nucleic acid binding"/>
    <property type="evidence" value="ECO:0007669"/>
    <property type="project" value="InterPro"/>
</dbReference>
<gene>
    <name evidence="1" type="ORF">A2570_00125</name>
</gene>
<dbReference type="EMBL" id="MHHY01000013">
    <property type="protein sequence ID" value="OGY39974.1"/>
    <property type="molecule type" value="Genomic_DNA"/>
</dbReference>
<dbReference type="AlphaFoldDB" id="A0A1G1XJA4"/>
<dbReference type="Proteomes" id="UP000178570">
    <property type="component" value="Unassembled WGS sequence"/>
</dbReference>
<dbReference type="InterPro" id="IPR011856">
    <property type="entry name" value="tRNA_endonuc-like_dom_sf"/>
</dbReference>
<name>A0A1G1XJA4_9BACT</name>
<dbReference type="Gene3D" id="3.10.590.10">
    <property type="entry name" value="ph1033 like domains"/>
    <property type="match status" value="1"/>
</dbReference>
<reference evidence="1 2" key="1">
    <citation type="journal article" date="2016" name="Nat. Commun.">
        <title>Thousands of microbial genomes shed light on interconnected biogeochemical processes in an aquifer system.</title>
        <authorList>
            <person name="Anantharaman K."/>
            <person name="Brown C.T."/>
            <person name="Hug L.A."/>
            <person name="Sharon I."/>
            <person name="Castelle C.J."/>
            <person name="Probst A.J."/>
            <person name="Thomas B.C."/>
            <person name="Singh A."/>
            <person name="Wilkins M.J."/>
            <person name="Karaoz U."/>
            <person name="Brodie E.L."/>
            <person name="Williams K.H."/>
            <person name="Hubbard S.S."/>
            <person name="Banfield J.F."/>
        </authorList>
    </citation>
    <scope>NUCLEOTIDE SEQUENCE [LARGE SCALE GENOMIC DNA]</scope>
</reference>